<gene>
    <name evidence="1" type="ORF">SAMN05192563_1013175</name>
</gene>
<evidence type="ECO:0000313" key="2">
    <source>
        <dbReference type="Proteomes" id="UP000198844"/>
    </source>
</evidence>
<name>A0A1I7E3S7_9BURK</name>
<dbReference type="AlphaFoldDB" id="A0A1I7E3S7"/>
<reference evidence="1 2" key="1">
    <citation type="submission" date="2016-10" db="EMBL/GenBank/DDBJ databases">
        <authorList>
            <person name="de Groot N.N."/>
        </authorList>
    </citation>
    <scope>NUCLEOTIDE SEQUENCE [LARGE SCALE GENOMIC DNA]</scope>
    <source>
        <strain evidence="1 2">LMG 27731</strain>
    </source>
</reference>
<evidence type="ECO:0000313" key="1">
    <source>
        <dbReference type="EMBL" id="SFU18555.1"/>
    </source>
</evidence>
<protein>
    <submittedName>
        <fullName evidence="1">Uncharacterized protein</fullName>
    </submittedName>
</protein>
<proteinExistence type="predicted"/>
<dbReference type="Proteomes" id="UP000198844">
    <property type="component" value="Unassembled WGS sequence"/>
</dbReference>
<dbReference type="EMBL" id="FPBH01000013">
    <property type="protein sequence ID" value="SFU18555.1"/>
    <property type="molecule type" value="Genomic_DNA"/>
</dbReference>
<organism evidence="1 2">
    <name type="scientific">Paraburkholderia aspalathi</name>
    <dbReference type="NCBI Taxonomy" id="1324617"/>
    <lineage>
        <taxon>Bacteria</taxon>
        <taxon>Pseudomonadati</taxon>
        <taxon>Pseudomonadota</taxon>
        <taxon>Betaproteobacteria</taxon>
        <taxon>Burkholderiales</taxon>
        <taxon>Burkholderiaceae</taxon>
        <taxon>Paraburkholderia</taxon>
    </lineage>
</organism>
<sequence>MDVLGGFAGGVAHAASRDTAMVAKPACETFLSMDIPLNETRRMAVAVVEYR</sequence>
<accession>A0A1I7E3S7</accession>